<dbReference type="Proteomes" id="UP000676601">
    <property type="component" value="Unassembled WGS sequence"/>
</dbReference>
<gene>
    <name evidence="1" type="ORF">J21TS7_28580</name>
</gene>
<proteinExistence type="predicted"/>
<sequence>MERVEYVTEKNDQAEAYGQSRDRTFTDVVIRVINVTTFTGEWSSE</sequence>
<name>A0ABQ4LE48_9BACL</name>
<evidence type="ECO:0000313" key="1">
    <source>
        <dbReference type="EMBL" id="GIO54540.1"/>
    </source>
</evidence>
<accession>A0ABQ4LE48</accession>
<keyword evidence="2" id="KW-1185">Reference proteome</keyword>
<evidence type="ECO:0000313" key="2">
    <source>
        <dbReference type="Proteomes" id="UP000676601"/>
    </source>
</evidence>
<organism evidence="1 2">
    <name type="scientific">Paenibacillus cineris</name>
    <dbReference type="NCBI Taxonomy" id="237530"/>
    <lineage>
        <taxon>Bacteria</taxon>
        <taxon>Bacillati</taxon>
        <taxon>Bacillota</taxon>
        <taxon>Bacilli</taxon>
        <taxon>Bacillales</taxon>
        <taxon>Paenibacillaceae</taxon>
        <taxon>Paenibacillus</taxon>
    </lineage>
</organism>
<dbReference type="EMBL" id="BORU01000001">
    <property type="protein sequence ID" value="GIO54540.1"/>
    <property type="molecule type" value="Genomic_DNA"/>
</dbReference>
<reference evidence="1 2" key="1">
    <citation type="submission" date="2021-03" db="EMBL/GenBank/DDBJ databases">
        <title>Antimicrobial resistance genes in bacteria isolated from Japanese honey, and their potential for conferring macrolide and lincosamide resistance in the American foulbrood pathogen Paenibacillus larvae.</title>
        <authorList>
            <person name="Okamoto M."/>
            <person name="Kumagai M."/>
            <person name="Kanamori H."/>
            <person name="Takamatsu D."/>
        </authorList>
    </citation>
    <scope>NUCLEOTIDE SEQUENCE [LARGE SCALE GENOMIC DNA]</scope>
    <source>
        <strain evidence="1 2">J21TS7</strain>
    </source>
</reference>
<protein>
    <submittedName>
        <fullName evidence="1">Uncharacterized protein</fullName>
    </submittedName>
</protein>
<comment type="caution">
    <text evidence="1">The sequence shown here is derived from an EMBL/GenBank/DDBJ whole genome shotgun (WGS) entry which is preliminary data.</text>
</comment>